<dbReference type="GO" id="GO:0019062">
    <property type="term" value="P:virion attachment to host cell"/>
    <property type="evidence" value="ECO:0007669"/>
    <property type="project" value="UniProtKB-KW"/>
</dbReference>
<dbReference type="GO" id="GO:0075509">
    <property type="term" value="P:endocytosis involved in viral entry into host cell"/>
    <property type="evidence" value="ECO:0007669"/>
    <property type="project" value="UniProtKB-KW"/>
</dbReference>
<keyword evidence="5" id="KW-1163">Viral penetration into host nucleus</keyword>
<dbReference type="Pfam" id="PF02443">
    <property type="entry name" value="Circo_capsid"/>
    <property type="match status" value="1"/>
</dbReference>
<organism evidence="16 17">
    <name type="scientific">Dragonfly cyclovirus 2</name>
    <dbReference type="NCBI Taxonomy" id="1234880"/>
    <lineage>
        <taxon>Viruses</taxon>
        <taxon>Monodnaviria</taxon>
        <taxon>Shotokuvirae</taxon>
        <taxon>Cressdnaviricota</taxon>
        <taxon>Arfiviricetes</taxon>
        <taxon>Cirlivirales</taxon>
        <taxon>Circoviridae</taxon>
        <taxon>Cyclovirus</taxon>
        <taxon>Cyclovirus taniilai</taxon>
    </lineage>
</organism>
<evidence type="ECO:0000256" key="1">
    <source>
        <dbReference type="ARBA" id="ARBA00004147"/>
    </source>
</evidence>
<keyword evidence="9" id="KW-1162">Viral penetration into host cytoplasm</keyword>
<dbReference type="Gene3D" id="2.60.120.950">
    <property type="entry name" value="Circovirus capsid protein"/>
    <property type="match status" value="1"/>
</dbReference>
<accession>K0A0Z9</accession>
<dbReference type="Proteomes" id="UP000123778">
    <property type="component" value="Genome"/>
</dbReference>
<keyword evidence="11" id="KW-0946">Virion</keyword>
<evidence type="ECO:0000256" key="13">
    <source>
        <dbReference type="ARBA" id="ARBA00023125"/>
    </source>
</evidence>
<evidence type="ECO:0000256" key="14">
    <source>
        <dbReference type="ARBA" id="ARBA00023296"/>
    </source>
</evidence>
<comment type="subcellular location">
    <subcellularLocation>
        <location evidence="1">Host nucleus</location>
    </subcellularLocation>
    <subcellularLocation>
        <location evidence="2">Virion</location>
    </subcellularLocation>
</comment>
<protein>
    <submittedName>
        <fullName evidence="16">Putative capsid protein</fullName>
    </submittedName>
</protein>
<evidence type="ECO:0000256" key="11">
    <source>
        <dbReference type="ARBA" id="ARBA00022844"/>
    </source>
</evidence>
<evidence type="ECO:0000256" key="3">
    <source>
        <dbReference type="ARBA" id="ARBA00010301"/>
    </source>
</evidence>
<keyword evidence="10" id="KW-1161">Viral attachment to host cell</keyword>
<dbReference type="GO" id="GO:0042025">
    <property type="term" value="C:host cell nucleus"/>
    <property type="evidence" value="ECO:0007669"/>
    <property type="project" value="UniProtKB-SubCell"/>
</dbReference>
<evidence type="ECO:0000256" key="6">
    <source>
        <dbReference type="ARBA" id="ARBA00022561"/>
    </source>
</evidence>
<dbReference type="GO" id="GO:0003677">
    <property type="term" value="F:DNA binding"/>
    <property type="evidence" value="ECO:0007669"/>
    <property type="project" value="UniProtKB-KW"/>
</dbReference>
<reference evidence="16 17" key="1">
    <citation type="journal article" date="2012" name="J. Gen. Virol.">
        <title>Diverse circular single-stranded DNA viruses discovered in dragonflies (Odonata: Epiprocta).</title>
        <authorList>
            <person name="Rosario K."/>
            <person name="Dayaram A."/>
            <person name="Marinov M."/>
            <person name="Ware J."/>
            <person name="Kraberger S."/>
            <person name="Stainton D."/>
            <person name="Breitbart M."/>
            <person name="Varsani A."/>
        </authorList>
    </citation>
    <scope>NUCLEOTIDE SEQUENCE [LARGE SCALE GENOMIC DNA]</scope>
    <source>
        <strain evidence="16">FL3-8E-2010</strain>
    </source>
</reference>
<evidence type="ECO:0000256" key="10">
    <source>
        <dbReference type="ARBA" id="ARBA00022804"/>
    </source>
</evidence>
<evidence type="ECO:0000256" key="9">
    <source>
        <dbReference type="ARBA" id="ARBA00022595"/>
    </source>
</evidence>
<keyword evidence="13" id="KW-0238">DNA-binding</keyword>
<evidence type="ECO:0000256" key="2">
    <source>
        <dbReference type="ARBA" id="ARBA00004328"/>
    </source>
</evidence>
<dbReference type="GO" id="GO:0043657">
    <property type="term" value="C:host cell"/>
    <property type="evidence" value="ECO:0007669"/>
    <property type="project" value="GOC"/>
</dbReference>
<keyword evidence="12" id="KW-1164">Virus endocytosis by host</keyword>
<evidence type="ECO:0000256" key="7">
    <source>
        <dbReference type="ARBA" id="ARBA00022562"/>
    </source>
</evidence>
<proteinExistence type="inferred from homology"/>
<evidence type="ECO:0000256" key="8">
    <source>
        <dbReference type="ARBA" id="ARBA00022581"/>
    </source>
</evidence>
<evidence type="ECO:0000256" key="12">
    <source>
        <dbReference type="ARBA" id="ARBA00022890"/>
    </source>
</evidence>
<keyword evidence="7" id="KW-1048">Host nucleus</keyword>
<keyword evidence="8" id="KW-0945">Host-virus interaction</keyword>
<dbReference type="InterPro" id="IPR038652">
    <property type="entry name" value="Circovirus_capsid_sf"/>
</dbReference>
<keyword evidence="4" id="KW-1140">T=1 icosahedral capsid protein</keyword>
<dbReference type="EMBL" id="JX185423">
    <property type="protein sequence ID" value="AFS65289.1"/>
    <property type="molecule type" value="Genomic_DNA"/>
</dbReference>
<evidence type="ECO:0000313" key="16">
    <source>
        <dbReference type="EMBL" id="AFS65289.1"/>
    </source>
</evidence>
<evidence type="ECO:0000256" key="5">
    <source>
        <dbReference type="ARBA" id="ARBA00022524"/>
    </source>
</evidence>
<sequence>MAFRRRRFFRRRRYSPRKKYFRRRYVRRFRSRKSRTGDMVLKCVRVQNVEHTVNANQHLDLHVDPQTYPEFRELNPYFEAYRILKYTITVIPTANVSNNSTSESMMYALIPWKKEITTGAVSYGFDEWLSVDRAKAYRGTTKARRSFVPGVRFAGRQTDPAKLNSFGPVTWRPRIEIDGETTRIKHYTGVIAFHKKDDANATGKHTYQLIHQVTIKLYNQNSLQPINPGPQNRIGDTPEIEMSDDEFEELVPDRKKRESLLDRLKKHKPLLLN</sequence>
<evidence type="ECO:0000256" key="4">
    <source>
        <dbReference type="ARBA" id="ARBA00022431"/>
    </source>
</evidence>
<keyword evidence="14" id="KW-1160">Virus entry into host cell</keyword>
<keyword evidence="6" id="KW-0167">Capsid protein</keyword>
<comment type="similarity">
    <text evidence="3">Belongs to the circoviridae capsid protein family.</text>
</comment>
<dbReference type="InterPro" id="IPR003383">
    <property type="entry name" value="Circovirus_capsid"/>
</dbReference>
<evidence type="ECO:0000256" key="15">
    <source>
        <dbReference type="ARBA" id="ARBA00046863"/>
    </source>
</evidence>
<dbReference type="GO" id="GO:0039615">
    <property type="term" value="C:T=1 icosahedral viral capsid"/>
    <property type="evidence" value="ECO:0007669"/>
    <property type="project" value="UniProtKB-KW"/>
</dbReference>
<name>K0A0Z9_9CIRC</name>
<dbReference type="GO" id="GO:0075732">
    <property type="term" value="P:viral penetration into host nucleus"/>
    <property type="evidence" value="ECO:0007669"/>
    <property type="project" value="UniProtKB-KW"/>
</dbReference>
<dbReference type="GO" id="GO:0019069">
    <property type="term" value="P:viral capsid assembly"/>
    <property type="evidence" value="ECO:0007669"/>
    <property type="project" value="InterPro"/>
</dbReference>
<evidence type="ECO:0000313" key="17">
    <source>
        <dbReference type="Proteomes" id="UP000123778"/>
    </source>
</evidence>
<comment type="subunit">
    <text evidence="15">Homomultimer. Assembles in the nucleus, presumably in an immature form, then migrates to the cytoplasm once assembled as mature virion. Interacts with Rep; this interaction relocates Rep into the nucleus.</text>
</comment>